<feature type="domain" description="Acyltransferase 3" evidence="8">
    <location>
        <begin position="5"/>
        <end position="312"/>
    </location>
</feature>
<proteinExistence type="inferred from homology"/>
<evidence type="ECO:0000313" key="10">
    <source>
        <dbReference type="EMBL" id="SPZ11535.1"/>
    </source>
</evidence>
<dbReference type="GO" id="GO:0005886">
    <property type="term" value="C:plasma membrane"/>
    <property type="evidence" value="ECO:0007669"/>
    <property type="project" value="UniProtKB-SubCell"/>
</dbReference>
<evidence type="ECO:0000256" key="7">
    <source>
        <dbReference type="SAM" id="Phobius"/>
    </source>
</evidence>
<feature type="transmembrane region" description="Helical" evidence="7">
    <location>
        <begin position="85"/>
        <end position="105"/>
    </location>
</feature>
<accession>A0A2X2DH51</accession>
<feature type="transmembrane region" description="Helical" evidence="7">
    <location>
        <begin position="180"/>
        <end position="197"/>
    </location>
</feature>
<dbReference type="Pfam" id="PF01757">
    <property type="entry name" value="Acyl_transf_3"/>
    <property type="match status" value="1"/>
</dbReference>
<keyword evidence="4 7" id="KW-0812">Transmembrane</keyword>
<gene>
    <name evidence="9" type="ORF">IRZ65_14815</name>
    <name evidence="10" type="ORF">NCTC11842_03780</name>
</gene>
<dbReference type="EMBL" id="UAUF01000014">
    <property type="protein sequence ID" value="SPZ11535.1"/>
    <property type="molecule type" value="Genomic_DNA"/>
</dbReference>
<dbReference type="PANTHER" id="PTHR40074:SF2">
    <property type="entry name" value="O-ACETYLTRANSFERASE WECH"/>
    <property type="match status" value="1"/>
</dbReference>
<evidence type="ECO:0000313" key="12">
    <source>
        <dbReference type="Proteomes" id="UP000626180"/>
    </source>
</evidence>
<evidence type="ECO:0000256" key="1">
    <source>
        <dbReference type="ARBA" id="ARBA00004651"/>
    </source>
</evidence>
<keyword evidence="10" id="KW-0808">Transferase</keyword>
<evidence type="ECO:0000256" key="6">
    <source>
        <dbReference type="ARBA" id="ARBA00023136"/>
    </source>
</evidence>
<name>A0A2X2DH51_PSELU</name>
<dbReference type="InterPro" id="IPR002656">
    <property type="entry name" value="Acyl_transf_3_dom"/>
</dbReference>
<reference evidence="9 12" key="2">
    <citation type="submission" date="2020-10" db="EMBL/GenBank/DDBJ databases">
        <title>Genome sequences of Pseudomonas isolates.</title>
        <authorList>
            <person name="Wessels L."/>
            <person name="Reich F."/>
            <person name="Hammerl J."/>
        </authorList>
    </citation>
    <scope>NUCLEOTIDE SEQUENCE [LARGE SCALE GENOMIC DNA]</scope>
    <source>
        <strain evidence="9 12">20-MO00624-0</strain>
    </source>
</reference>
<evidence type="ECO:0000256" key="3">
    <source>
        <dbReference type="ARBA" id="ARBA00022475"/>
    </source>
</evidence>
<keyword evidence="12" id="KW-1185">Reference proteome</keyword>
<feature type="transmembrane region" description="Helical" evidence="7">
    <location>
        <begin position="12"/>
        <end position="34"/>
    </location>
</feature>
<dbReference type="RefSeq" id="WP_010795540.1">
    <property type="nucleotide sequence ID" value="NZ_CP069262.1"/>
</dbReference>
<feature type="transmembrane region" description="Helical" evidence="7">
    <location>
        <begin position="46"/>
        <end position="65"/>
    </location>
</feature>
<dbReference type="GO" id="GO:0009246">
    <property type="term" value="P:enterobacterial common antigen biosynthetic process"/>
    <property type="evidence" value="ECO:0007669"/>
    <property type="project" value="TreeGrafter"/>
</dbReference>
<feature type="transmembrane region" description="Helical" evidence="7">
    <location>
        <begin position="259"/>
        <end position="282"/>
    </location>
</feature>
<feature type="transmembrane region" description="Helical" evidence="7">
    <location>
        <begin position="232"/>
        <end position="252"/>
    </location>
</feature>
<comment type="similarity">
    <text evidence="2">Belongs to the acyltransferase 3 family.</text>
</comment>
<keyword evidence="10" id="KW-0012">Acyltransferase</keyword>
<organism evidence="10 11">
    <name type="scientific">Pseudomonas luteola</name>
    <dbReference type="NCBI Taxonomy" id="47886"/>
    <lineage>
        <taxon>Bacteria</taxon>
        <taxon>Pseudomonadati</taxon>
        <taxon>Pseudomonadota</taxon>
        <taxon>Gammaproteobacteria</taxon>
        <taxon>Pseudomonadales</taxon>
        <taxon>Pseudomonadaceae</taxon>
        <taxon>Pseudomonas</taxon>
    </lineage>
</organism>
<evidence type="ECO:0000259" key="8">
    <source>
        <dbReference type="Pfam" id="PF01757"/>
    </source>
</evidence>
<evidence type="ECO:0000313" key="9">
    <source>
        <dbReference type="EMBL" id="MBF8641955.1"/>
    </source>
</evidence>
<evidence type="ECO:0000313" key="11">
    <source>
        <dbReference type="Proteomes" id="UP000250443"/>
    </source>
</evidence>
<reference evidence="10 11" key="1">
    <citation type="submission" date="2018-06" db="EMBL/GenBank/DDBJ databases">
        <authorList>
            <consortium name="Pathogen Informatics"/>
            <person name="Doyle S."/>
        </authorList>
    </citation>
    <scope>NUCLEOTIDE SEQUENCE [LARGE SCALE GENOMIC DNA]</scope>
    <source>
        <strain evidence="10 11">NCTC11842</strain>
    </source>
</reference>
<evidence type="ECO:0000256" key="2">
    <source>
        <dbReference type="ARBA" id="ARBA00007400"/>
    </source>
</evidence>
<feature type="transmembrane region" description="Helical" evidence="7">
    <location>
        <begin position="294"/>
        <end position="317"/>
    </location>
</feature>
<dbReference type="Proteomes" id="UP000250443">
    <property type="component" value="Unassembled WGS sequence"/>
</dbReference>
<feature type="transmembrane region" description="Helical" evidence="7">
    <location>
        <begin position="204"/>
        <end position="220"/>
    </location>
</feature>
<evidence type="ECO:0000256" key="5">
    <source>
        <dbReference type="ARBA" id="ARBA00022989"/>
    </source>
</evidence>
<dbReference type="PANTHER" id="PTHR40074">
    <property type="entry name" value="O-ACETYLTRANSFERASE WECH"/>
    <property type="match status" value="1"/>
</dbReference>
<keyword evidence="6 7" id="KW-0472">Membrane</keyword>
<feature type="transmembrane region" description="Helical" evidence="7">
    <location>
        <begin position="125"/>
        <end position="143"/>
    </location>
</feature>
<keyword evidence="3" id="KW-1003">Cell membrane</keyword>
<dbReference type="AlphaFoldDB" id="A0A2X2DH51"/>
<protein>
    <submittedName>
        <fullName evidence="9 10">Acyltransferase</fullName>
    </submittedName>
</protein>
<evidence type="ECO:0000256" key="4">
    <source>
        <dbReference type="ARBA" id="ARBA00022692"/>
    </source>
</evidence>
<comment type="subcellular location">
    <subcellularLocation>
        <location evidence="1">Cell membrane</location>
        <topology evidence="1">Multi-pass membrane protein</topology>
    </subcellularLocation>
</comment>
<feature type="transmembrane region" description="Helical" evidence="7">
    <location>
        <begin position="150"/>
        <end position="168"/>
    </location>
</feature>
<dbReference type="Proteomes" id="UP000626180">
    <property type="component" value="Unassembled WGS sequence"/>
</dbReference>
<dbReference type="EMBL" id="JADMCD010000007">
    <property type="protein sequence ID" value="MBF8641955.1"/>
    <property type="molecule type" value="Genomic_DNA"/>
</dbReference>
<sequence>MNNRNVWVDYAKAIGIILVVYGHVLRGLLNAGIIKTDVETHMLVDSIIYSFHMPLFFFLSGLFFFKSLTSRGGKGVFVNKLDTVVYPFLIWSILQGVIEAFLSRYTNGDVTLGEVFSLLWRPRAQFWFLYALFFVFVLSIVLYGSKSKKVFLPIFLLSAVAYGLQQYAPRQMLVDFLIQNFVFFAFGVWFTNIAAAIEAQPGRIAAFTLLVTAGLEYQFHIISHHTYTDRGWMSLMVALSAILLVTSLSMLLARKPVQWFITIGTLSMPIYLMHILAGSGVRVILSKFLHVDNVYLHIFAACLVGIVVPIIAAKIMLKLHMDYMFQAPKLNFLKKHPKQPSNDTPPVAS</sequence>
<keyword evidence="5 7" id="KW-1133">Transmembrane helix</keyword>
<dbReference type="GO" id="GO:0016413">
    <property type="term" value="F:O-acetyltransferase activity"/>
    <property type="evidence" value="ECO:0007669"/>
    <property type="project" value="TreeGrafter"/>
</dbReference>